<evidence type="ECO:0000313" key="1">
    <source>
        <dbReference type="EMBL" id="EWC46341.1"/>
    </source>
</evidence>
<name>W7HQA2_9PEZI</name>
<dbReference type="AlphaFoldDB" id="W7HQA2"/>
<organism evidence="1 2">
    <name type="scientific">Drechslerella stenobrocha 248</name>
    <dbReference type="NCBI Taxonomy" id="1043628"/>
    <lineage>
        <taxon>Eukaryota</taxon>
        <taxon>Fungi</taxon>
        <taxon>Dikarya</taxon>
        <taxon>Ascomycota</taxon>
        <taxon>Pezizomycotina</taxon>
        <taxon>Orbiliomycetes</taxon>
        <taxon>Orbiliales</taxon>
        <taxon>Orbiliaceae</taxon>
        <taxon>Drechslerella</taxon>
    </lineage>
</organism>
<keyword evidence="2" id="KW-1185">Reference proteome</keyword>
<accession>W7HQA2</accession>
<sequence length="155" mass="16815">MTIETSNPGCWSFPIAIRGRVDAIRTIGVFNNFEDDPMLGVALFSTPNCQGDPTIFTRRIDALPDSLVAQYLFWRVTTAADLGGDYADFAHPTDLATGGYVVLDGDAANPQRSAPFCDEDLEAIRRTTAIPGYSASKLQSTIAMHPPADRCTRAE</sequence>
<protein>
    <submittedName>
        <fullName evidence="1">Uncharacterized protein</fullName>
    </submittedName>
</protein>
<dbReference type="Proteomes" id="UP000024837">
    <property type="component" value="Unassembled WGS sequence"/>
</dbReference>
<dbReference type="EMBL" id="KI966419">
    <property type="protein sequence ID" value="EWC46341.1"/>
    <property type="molecule type" value="Genomic_DNA"/>
</dbReference>
<dbReference type="HOGENOM" id="CLU_1695431_0_0_1"/>
<reference evidence="1 2" key="1">
    <citation type="submission" date="2013-05" db="EMBL/GenBank/DDBJ databases">
        <title>Drechslerella stenobrocha genome reveals carnivorous origination and mechanical trapping mechanism of predatory fungi.</title>
        <authorList>
            <person name="Liu X."/>
            <person name="Zhang W."/>
            <person name="Liu K."/>
        </authorList>
    </citation>
    <scope>NUCLEOTIDE SEQUENCE [LARGE SCALE GENOMIC DNA]</scope>
    <source>
        <strain evidence="1 2">248</strain>
    </source>
</reference>
<evidence type="ECO:0000313" key="2">
    <source>
        <dbReference type="Proteomes" id="UP000024837"/>
    </source>
</evidence>
<proteinExistence type="predicted"/>
<gene>
    <name evidence="1" type="ORF">DRE_04512</name>
</gene>